<evidence type="ECO:0008006" key="2">
    <source>
        <dbReference type="Google" id="ProtNLM"/>
    </source>
</evidence>
<name>A0A0F9P2A1_9ZZZZ</name>
<dbReference type="PROSITE" id="PS51257">
    <property type="entry name" value="PROKAR_LIPOPROTEIN"/>
    <property type="match status" value="1"/>
</dbReference>
<proteinExistence type="predicted"/>
<gene>
    <name evidence="1" type="ORF">LCGC14_0955030</name>
</gene>
<organism evidence="1">
    <name type="scientific">marine sediment metagenome</name>
    <dbReference type="NCBI Taxonomy" id="412755"/>
    <lineage>
        <taxon>unclassified sequences</taxon>
        <taxon>metagenomes</taxon>
        <taxon>ecological metagenomes</taxon>
    </lineage>
</organism>
<sequence length="40" mass="4307">MSKRTAKVMQQVCIFLAILVAAFGCWALGIAMGQQGIFGF</sequence>
<evidence type="ECO:0000313" key="1">
    <source>
        <dbReference type="EMBL" id="KKN18507.1"/>
    </source>
</evidence>
<comment type="caution">
    <text evidence="1">The sequence shown here is derived from an EMBL/GenBank/DDBJ whole genome shotgun (WGS) entry which is preliminary data.</text>
</comment>
<dbReference type="AlphaFoldDB" id="A0A0F9P2A1"/>
<accession>A0A0F9P2A1</accession>
<reference evidence="1" key="1">
    <citation type="journal article" date="2015" name="Nature">
        <title>Complex archaea that bridge the gap between prokaryotes and eukaryotes.</title>
        <authorList>
            <person name="Spang A."/>
            <person name="Saw J.H."/>
            <person name="Jorgensen S.L."/>
            <person name="Zaremba-Niedzwiedzka K."/>
            <person name="Martijn J."/>
            <person name="Lind A.E."/>
            <person name="van Eijk R."/>
            <person name="Schleper C."/>
            <person name="Guy L."/>
            <person name="Ettema T.J."/>
        </authorList>
    </citation>
    <scope>NUCLEOTIDE SEQUENCE</scope>
</reference>
<protein>
    <recommendedName>
        <fullName evidence="2">Lipoprotein</fullName>
    </recommendedName>
</protein>
<dbReference type="EMBL" id="LAZR01003420">
    <property type="protein sequence ID" value="KKN18507.1"/>
    <property type="molecule type" value="Genomic_DNA"/>
</dbReference>